<dbReference type="InterPro" id="IPR028098">
    <property type="entry name" value="Glyco_trans_4-like_N"/>
</dbReference>
<evidence type="ECO:0000313" key="5">
    <source>
        <dbReference type="Proteomes" id="UP000229740"/>
    </source>
</evidence>
<reference evidence="4 5" key="1">
    <citation type="submission" date="2017-10" db="EMBL/GenBank/DDBJ databases">
        <title>Novel microbial diversity and functional potential in the marine mammal oral microbiome.</title>
        <authorList>
            <person name="Dudek N.K."/>
            <person name="Sun C.L."/>
            <person name="Burstein D."/>
            <person name="Kantor R.S."/>
            <person name="Aliaga Goltsman D.S."/>
            <person name="Bik E.M."/>
            <person name="Thomas B.C."/>
            <person name="Banfield J.F."/>
            <person name="Relman D.A."/>
        </authorList>
    </citation>
    <scope>NUCLEOTIDE SEQUENCE [LARGE SCALE GENOMIC DNA]</scope>
    <source>
        <strain evidence="4">DOLZORAL124_49_17</strain>
    </source>
</reference>
<name>A0A2G6E511_9BACT</name>
<dbReference type="InterPro" id="IPR001296">
    <property type="entry name" value="Glyco_trans_1"/>
</dbReference>
<dbReference type="Proteomes" id="UP000229740">
    <property type="component" value="Unassembled WGS sequence"/>
</dbReference>
<dbReference type="Gene3D" id="3.40.50.2000">
    <property type="entry name" value="Glycogen Phosphorylase B"/>
    <property type="match status" value="2"/>
</dbReference>
<dbReference type="AlphaFoldDB" id="A0A2G6E511"/>
<proteinExistence type="predicted"/>
<sequence>MRIGIDGRMLGNTGIGRYLRNLLVHLAREDHENDYIVFMNDENNQGVDQENFRFVTLRPAIPIYALSEQYRLPFEICRTQPDLMHYPNFDLPLLRCCPYIVTIHDLIYYLYPEQCPSKAAQYYAAFMLKHATQHARMVLTDSQHSKDDLMEHLQLSDEKIRVIFPAAEESYVPRQPEDREQAALPQKYGITRPYIFYVGKHHAYKNIEALIYAYVQHNEIYRSFQLVIGGKRDERRNDLYRLAESLDPCGQICFTNTLAEEELLQFYQHAALFVFPSLYEGFGLPPLEAMACGIPVISSNAASLPEVAGDAALLVNPHNREELADAIRKVLTDRELAETLRTKGLEQARSFSWTSAAKEHLAVYEQAVSQRKAR</sequence>
<dbReference type="PANTHER" id="PTHR46401">
    <property type="entry name" value="GLYCOSYLTRANSFERASE WBBK-RELATED"/>
    <property type="match status" value="1"/>
</dbReference>
<dbReference type="Pfam" id="PF00534">
    <property type="entry name" value="Glycos_transf_1"/>
    <property type="match status" value="1"/>
</dbReference>
<feature type="domain" description="Glycosyltransferase subfamily 4-like N-terminal" evidence="3">
    <location>
        <begin position="14"/>
        <end position="165"/>
    </location>
</feature>
<evidence type="ECO:0000313" key="4">
    <source>
        <dbReference type="EMBL" id="PID57156.1"/>
    </source>
</evidence>
<protein>
    <recommendedName>
        <fullName evidence="6">Glycosyl transferase family 1</fullName>
    </recommendedName>
</protein>
<evidence type="ECO:0000256" key="1">
    <source>
        <dbReference type="ARBA" id="ARBA00022679"/>
    </source>
</evidence>
<comment type="caution">
    <text evidence="4">The sequence shown here is derived from an EMBL/GenBank/DDBJ whole genome shotgun (WGS) entry which is preliminary data.</text>
</comment>
<evidence type="ECO:0000259" key="3">
    <source>
        <dbReference type="Pfam" id="PF13439"/>
    </source>
</evidence>
<dbReference type="GO" id="GO:0016757">
    <property type="term" value="F:glycosyltransferase activity"/>
    <property type="evidence" value="ECO:0007669"/>
    <property type="project" value="InterPro"/>
</dbReference>
<dbReference type="FunFam" id="3.40.50.2000:FF:000119">
    <property type="entry name" value="Glycosyl transferase group 1"/>
    <property type="match status" value="1"/>
</dbReference>
<evidence type="ECO:0008006" key="6">
    <source>
        <dbReference type="Google" id="ProtNLM"/>
    </source>
</evidence>
<dbReference type="GO" id="GO:0009103">
    <property type="term" value="P:lipopolysaccharide biosynthetic process"/>
    <property type="evidence" value="ECO:0007669"/>
    <property type="project" value="TreeGrafter"/>
</dbReference>
<accession>A0A2G6E511</accession>
<dbReference type="SUPFAM" id="SSF53756">
    <property type="entry name" value="UDP-Glycosyltransferase/glycogen phosphorylase"/>
    <property type="match status" value="1"/>
</dbReference>
<gene>
    <name evidence="4" type="ORF">CSB45_07965</name>
</gene>
<dbReference type="EMBL" id="PDPS01000028">
    <property type="protein sequence ID" value="PID57156.1"/>
    <property type="molecule type" value="Genomic_DNA"/>
</dbReference>
<dbReference type="PANTHER" id="PTHR46401:SF2">
    <property type="entry name" value="GLYCOSYLTRANSFERASE WBBK-RELATED"/>
    <property type="match status" value="1"/>
</dbReference>
<keyword evidence="1" id="KW-0808">Transferase</keyword>
<evidence type="ECO:0000259" key="2">
    <source>
        <dbReference type="Pfam" id="PF00534"/>
    </source>
</evidence>
<dbReference type="CDD" id="cd03809">
    <property type="entry name" value="GT4_MtfB-like"/>
    <property type="match status" value="1"/>
</dbReference>
<feature type="domain" description="Glycosyl transferase family 1" evidence="2">
    <location>
        <begin position="186"/>
        <end position="344"/>
    </location>
</feature>
<organism evidence="4 5">
    <name type="scientific">candidate division KSB3 bacterium</name>
    <dbReference type="NCBI Taxonomy" id="2044937"/>
    <lineage>
        <taxon>Bacteria</taxon>
        <taxon>candidate division KSB3</taxon>
    </lineage>
</organism>
<dbReference type="Pfam" id="PF13439">
    <property type="entry name" value="Glyco_transf_4"/>
    <property type="match status" value="1"/>
</dbReference>